<comment type="similarity">
    <text evidence="7">Belongs to the IspD/TarI cytidylyltransferase family. IspD subfamily.</text>
</comment>
<feature type="binding site" evidence="14">
    <location>
        <position position="288"/>
    </location>
    <ligand>
        <name>a divalent metal cation</name>
        <dbReference type="ChEBI" id="CHEBI:60240"/>
    </ligand>
</feature>
<evidence type="ECO:0000313" key="16">
    <source>
        <dbReference type="EMBL" id="PWC06939.1"/>
    </source>
</evidence>
<evidence type="ECO:0000256" key="1">
    <source>
        <dbReference type="ARBA" id="ARBA00000200"/>
    </source>
</evidence>
<dbReference type="PANTHER" id="PTHR32125:SF4">
    <property type="entry name" value="2-C-METHYL-D-ERYTHRITOL 4-PHOSPHATE CYTIDYLYLTRANSFERASE, CHLOROPLASTIC"/>
    <property type="match status" value="1"/>
</dbReference>
<dbReference type="GO" id="GO:0016114">
    <property type="term" value="P:terpenoid biosynthetic process"/>
    <property type="evidence" value="ECO:0007669"/>
    <property type="project" value="InterPro"/>
</dbReference>
<evidence type="ECO:0000256" key="7">
    <source>
        <dbReference type="ARBA" id="ARBA00009789"/>
    </source>
</evidence>
<comment type="function">
    <text evidence="14">Bifunctional enzyme that catalyzes the formation of 4-diphosphocytidyl-2-C-methyl-D-erythritol from CTP and 2-C-methyl-D-erythritol 4-phosphate (MEP) (IspD), and catalyzes the conversion of 4-diphosphocytidyl-2-C-methyl-D-erythritol 2-phosphate (CDP-ME2P) to 2-C-methyl-D-erythritol 2,4-cyclodiphosphate (ME-CPP) with a corresponding release of cytidine 5-monophosphate (CMP) (IspF).</text>
</comment>
<dbReference type="GO" id="GO:0050518">
    <property type="term" value="F:2-C-methyl-D-erythritol 4-phosphate cytidylyltransferase activity"/>
    <property type="evidence" value="ECO:0007669"/>
    <property type="project" value="UniProtKB-UniRule"/>
</dbReference>
<feature type="binding site" evidence="14">
    <location>
        <position position="385"/>
    </location>
    <ligand>
        <name>4-CDP-2-C-methyl-D-erythritol 2-phosphate</name>
        <dbReference type="ChEBI" id="CHEBI:57919"/>
    </ligand>
</feature>
<comment type="catalytic activity">
    <reaction evidence="2 14">
        <text>2-C-methyl-D-erythritol 4-phosphate + CTP + H(+) = 4-CDP-2-C-methyl-D-erythritol + diphosphate</text>
        <dbReference type="Rhea" id="RHEA:13429"/>
        <dbReference type="ChEBI" id="CHEBI:15378"/>
        <dbReference type="ChEBI" id="CHEBI:33019"/>
        <dbReference type="ChEBI" id="CHEBI:37563"/>
        <dbReference type="ChEBI" id="CHEBI:57823"/>
        <dbReference type="ChEBI" id="CHEBI:58262"/>
        <dbReference type="EC" id="2.7.7.60"/>
    </reaction>
</comment>
<dbReference type="InterPro" id="IPR020555">
    <property type="entry name" value="MECDP_synthase_CS"/>
</dbReference>
<dbReference type="PANTHER" id="PTHR32125">
    <property type="entry name" value="2-C-METHYL-D-ERYTHRITOL 4-PHOSPHATE CYTIDYLYLTRANSFERASE, CHLOROPLASTIC"/>
    <property type="match status" value="1"/>
</dbReference>
<dbReference type="InterPro" id="IPR026596">
    <property type="entry name" value="IspD/F"/>
</dbReference>
<dbReference type="EC" id="2.7.7.60" evidence="14"/>
<evidence type="ECO:0000256" key="14">
    <source>
        <dbReference type="HAMAP-Rule" id="MF_01520"/>
    </source>
</evidence>
<comment type="similarity">
    <text evidence="6">Belongs to the IspF family.</text>
</comment>
<feature type="binding site" evidence="14">
    <location>
        <position position="254"/>
    </location>
    <ligand>
        <name>a divalent metal cation</name>
        <dbReference type="ChEBI" id="CHEBI:60240"/>
    </ligand>
</feature>
<dbReference type="CDD" id="cd02516">
    <property type="entry name" value="CDP-ME_synthetase"/>
    <property type="match status" value="1"/>
</dbReference>
<comment type="caution">
    <text evidence="14">Lacks conserved residue(s) required for the propagation of feature annotation.</text>
</comment>
<keyword evidence="11 14" id="KW-0414">Isoprene biosynthesis</keyword>
<dbReference type="InterPro" id="IPR029044">
    <property type="entry name" value="Nucleotide-diphossugar_trans"/>
</dbReference>
<dbReference type="FunFam" id="3.90.550.10:FF:000003">
    <property type="entry name" value="2-C-methyl-D-erythritol 4-phosphate cytidylyltransferase"/>
    <property type="match status" value="1"/>
</dbReference>
<keyword evidence="8 14" id="KW-0808">Transferase</keyword>
<comment type="pathway">
    <text evidence="5 14">Isoprenoid biosynthesis; isopentenyl diphosphate biosynthesis via DXP pathway; isopentenyl diphosphate from 1-deoxy-D-xylulose 5-phosphate: step 2/6.</text>
</comment>
<dbReference type="InterPro" id="IPR036571">
    <property type="entry name" value="MECDP_synthase_sf"/>
</dbReference>
<proteinExistence type="inferred from homology"/>
<evidence type="ECO:0000313" key="17">
    <source>
        <dbReference type="Proteomes" id="UP000244962"/>
    </source>
</evidence>
<comment type="similarity">
    <text evidence="14">In the C-terminal section; belongs to the IspF family.</text>
</comment>
<keyword evidence="17" id="KW-1185">Reference proteome</keyword>
<dbReference type="InterPro" id="IPR003526">
    <property type="entry name" value="MECDP_synthase"/>
</dbReference>
<gene>
    <name evidence="14" type="primary">ispDF</name>
    <name evidence="16" type="ORF">DF223_08140</name>
</gene>
<dbReference type="HAMAP" id="MF_00107">
    <property type="entry name" value="IspF"/>
    <property type="match status" value="1"/>
</dbReference>
<dbReference type="HAMAP" id="MF_00108">
    <property type="entry name" value="IspD"/>
    <property type="match status" value="1"/>
</dbReference>
<protein>
    <recommendedName>
        <fullName evidence="14">Bifunctional enzyme IspD/IspF</fullName>
    </recommendedName>
    <domain>
        <recommendedName>
            <fullName evidence="14">2-C-methyl-D-erythritol 4-phosphate cytidylyltransferase</fullName>
            <ecNumber evidence="14">2.7.7.60</ecNumber>
        </recommendedName>
        <alternativeName>
            <fullName evidence="14">4-diphosphocytidyl-2C-methyl-D-erythritol synthase</fullName>
        </alternativeName>
        <alternativeName>
            <fullName evidence="14">MEP cytidylyltransferase</fullName>
            <shortName evidence="14">MCT</shortName>
        </alternativeName>
    </domain>
    <domain>
        <recommendedName>
            <fullName evidence="14">2-C-methyl-D-erythritol 2,4-cyclodiphosphate synthase</fullName>
            <shortName evidence="14">MECDP-synthase</shortName>
            <shortName evidence="14">MECPP-synthase</shortName>
            <shortName evidence="14">MECPS</shortName>
            <ecNumber evidence="14">4.6.1.12</ecNumber>
        </recommendedName>
    </domain>
</protein>
<dbReference type="SUPFAM" id="SSF69765">
    <property type="entry name" value="IpsF-like"/>
    <property type="match status" value="1"/>
</dbReference>
<keyword evidence="9 14" id="KW-0548">Nucleotidyltransferase</keyword>
<sequence>MSSNASSPKAGRDRSPIVGVIVVAAGSGTRLGAARPKAFAPLGSRTILARSLDPIFSMQREAQVVVVAPAELVDEARSIVTDAAGPAAQYASVVAGGATRQQSVARGLDALGDSVRIVLVHDAARALTPTSVFDAVVTGVAQTAAGIVPGVPVTDTIKRVDDDEVVVETVDRAELRAVQTPQAFPRAALAAAYADAEREHTDDAALFAAAGNTVSIVEGDQLSFKITTPWDLRRAEALESSADSTGLRTGIGTDVHAFDDAAELWLAGLHWPGERGLSGHSDGDPVCHAITDALLSAAGLGDIGSVFGTSDPEFAGAHGDVFLRATVQKLTEAGFAISNVSVQIIGNSPRFSPRRSEAERLLTGILSAPVSVSATTTDGLGFTGRGEGICAIATAIVSRQYS</sequence>
<feature type="site" description="Transition state stabilizer" evidence="14">
    <location>
        <position position="280"/>
    </location>
</feature>
<dbReference type="Gene3D" id="3.30.1330.50">
    <property type="entry name" value="2-C-methyl-D-erythritol 2,4-cyclodiphosphate synthase"/>
    <property type="match status" value="1"/>
</dbReference>
<feature type="site" description="Positions MEP for the nucleophilic attack" evidence="14">
    <location>
        <position position="172"/>
    </location>
</feature>
<feature type="binding site" evidence="14">
    <location>
        <begin position="302"/>
        <end position="304"/>
    </location>
    <ligand>
        <name>4-CDP-2-C-methyl-D-erythritol 2-phosphate</name>
        <dbReference type="ChEBI" id="CHEBI:57919"/>
    </ligand>
</feature>
<evidence type="ECO:0000256" key="9">
    <source>
        <dbReference type="ARBA" id="ARBA00022695"/>
    </source>
</evidence>
<dbReference type="CDD" id="cd00554">
    <property type="entry name" value="MECDP_synthase"/>
    <property type="match status" value="1"/>
</dbReference>
<dbReference type="InterPro" id="IPR018294">
    <property type="entry name" value="ISPD_synthase_CS"/>
</dbReference>
<evidence type="ECO:0000256" key="8">
    <source>
        <dbReference type="ARBA" id="ARBA00022679"/>
    </source>
</evidence>
<feature type="region of interest" description="2-C-methyl-D-erythritol 2,4-cyclodiphosphate synthase" evidence="14">
    <location>
        <begin position="248"/>
        <end position="402"/>
    </location>
</feature>
<feature type="site" description="Transition state stabilizer" evidence="14">
    <location>
        <position position="37"/>
    </location>
</feature>
<comment type="caution">
    <text evidence="16">The sequence shown here is derived from an EMBL/GenBank/DDBJ whole genome shotgun (WGS) entry which is preliminary data.</text>
</comment>
<feature type="binding site" evidence="14">
    <location>
        <position position="382"/>
    </location>
    <ligand>
        <name>4-CDP-2-C-methyl-D-erythritol 2-phosphate</name>
        <dbReference type="ChEBI" id="CHEBI:57919"/>
    </ligand>
</feature>
<feature type="site" description="Transition state stabilizer" evidence="14">
    <location>
        <position position="30"/>
    </location>
</feature>
<accession>A0A2U1TDI6</accession>
<dbReference type="Proteomes" id="UP000244962">
    <property type="component" value="Unassembled WGS sequence"/>
</dbReference>
<evidence type="ECO:0000256" key="11">
    <source>
        <dbReference type="ARBA" id="ARBA00023229"/>
    </source>
</evidence>
<evidence type="ECO:0000256" key="4">
    <source>
        <dbReference type="ARBA" id="ARBA00004709"/>
    </source>
</evidence>
<dbReference type="RefSeq" id="WP_108962822.1">
    <property type="nucleotide sequence ID" value="NZ_QEFB01000007.1"/>
</dbReference>
<dbReference type="InterPro" id="IPR050088">
    <property type="entry name" value="IspD/TarI_cytidylyltransf_bact"/>
</dbReference>
<dbReference type="HAMAP" id="MF_01520">
    <property type="entry name" value="IspDF"/>
    <property type="match status" value="1"/>
</dbReference>
<dbReference type="EC" id="4.6.1.12" evidence="14"/>
<feature type="domain" description="2-C-methyl-D-erythritol 2,4-cyclodiphosphate synthase" evidence="15">
    <location>
        <begin position="248"/>
        <end position="397"/>
    </location>
</feature>
<comment type="catalytic activity">
    <reaction evidence="1 14">
        <text>4-CDP-2-C-methyl-D-erythritol 2-phosphate = 2-C-methyl-D-erythritol 2,4-cyclic diphosphate + CMP</text>
        <dbReference type="Rhea" id="RHEA:23864"/>
        <dbReference type="ChEBI" id="CHEBI:57919"/>
        <dbReference type="ChEBI" id="CHEBI:58483"/>
        <dbReference type="ChEBI" id="CHEBI:60377"/>
        <dbReference type="EC" id="4.6.1.12"/>
    </reaction>
</comment>
<dbReference type="InterPro" id="IPR034683">
    <property type="entry name" value="IspD/TarI"/>
</dbReference>
<evidence type="ECO:0000256" key="13">
    <source>
        <dbReference type="ARBA" id="ARBA00023268"/>
    </source>
</evidence>
<dbReference type="NCBIfam" id="TIGR00151">
    <property type="entry name" value="ispF"/>
    <property type="match status" value="1"/>
</dbReference>
<keyword evidence="12 14" id="KW-0456">Lyase</keyword>
<feature type="binding site" evidence="14">
    <location>
        <begin position="375"/>
        <end position="378"/>
    </location>
    <ligand>
        <name>4-CDP-2-C-methyl-D-erythritol 2-phosphate</name>
        <dbReference type="ChEBI" id="CHEBI:57919"/>
    </ligand>
</feature>
<dbReference type="GO" id="GO:0019288">
    <property type="term" value="P:isopentenyl diphosphate biosynthetic process, methylerythritol 4-phosphate pathway"/>
    <property type="evidence" value="ECO:0007669"/>
    <property type="project" value="UniProtKB-UniRule"/>
</dbReference>
<dbReference type="GO" id="GO:0008685">
    <property type="term" value="F:2-C-methyl-D-erythritol 2,4-cyclodiphosphate synthase activity"/>
    <property type="evidence" value="ECO:0007669"/>
    <property type="project" value="UniProtKB-UniRule"/>
</dbReference>
<keyword evidence="13 14" id="KW-0511">Multifunctional enzyme</keyword>
<feature type="binding site" evidence="14">
    <location>
        <begin position="280"/>
        <end position="281"/>
    </location>
    <ligand>
        <name>4-CDP-2-C-methyl-D-erythritol 2-phosphate</name>
        <dbReference type="ChEBI" id="CHEBI:57919"/>
    </ligand>
</feature>
<evidence type="ECO:0000256" key="2">
    <source>
        <dbReference type="ARBA" id="ARBA00001282"/>
    </source>
</evidence>
<dbReference type="NCBIfam" id="TIGR00453">
    <property type="entry name" value="ispD"/>
    <property type="match status" value="1"/>
</dbReference>
<evidence type="ECO:0000256" key="3">
    <source>
        <dbReference type="ARBA" id="ARBA00001968"/>
    </source>
</evidence>
<evidence type="ECO:0000256" key="6">
    <source>
        <dbReference type="ARBA" id="ARBA00008480"/>
    </source>
</evidence>
<feature type="site" description="Positions MEP for the nucleophilic attack" evidence="14">
    <location>
        <position position="225"/>
    </location>
</feature>
<evidence type="ECO:0000256" key="10">
    <source>
        <dbReference type="ARBA" id="ARBA00022723"/>
    </source>
</evidence>
<feature type="site" description="Transition state stabilizer" evidence="14">
    <location>
        <position position="376"/>
    </location>
</feature>
<dbReference type="Gene3D" id="3.90.550.10">
    <property type="entry name" value="Spore Coat Polysaccharide Biosynthesis Protein SpsA, Chain A"/>
    <property type="match status" value="1"/>
</dbReference>
<dbReference type="EMBL" id="QEFB01000007">
    <property type="protein sequence ID" value="PWC06939.1"/>
    <property type="molecule type" value="Genomic_DNA"/>
</dbReference>
<name>A0A2U1TDI6_9MICO</name>
<dbReference type="PROSITE" id="PS01350">
    <property type="entry name" value="ISPF"/>
    <property type="match status" value="1"/>
</dbReference>
<comment type="similarity">
    <text evidence="14">In the N-terminal section; belongs to the IspD/TarI cytidylyltransferase family. IspD subfamily.</text>
</comment>
<feature type="region of interest" description="2-C-methyl-D-erythritol 4-phosphate cytidylyltransferase" evidence="14">
    <location>
        <begin position="1"/>
        <end position="247"/>
    </location>
</feature>
<keyword evidence="10 14" id="KW-0479">Metal-binding</keyword>
<feature type="binding site" evidence="14">
    <location>
        <begin position="254"/>
        <end position="256"/>
    </location>
    <ligand>
        <name>4-CDP-2-C-methyl-D-erythritol 2-phosphate</name>
        <dbReference type="ChEBI" id="CHEBI:57919"/>
    </ligand>
</feature>
<comment type="pathway">
    <text evidence="4 14">Isoprenoid biosynthesis; isopentenyl diphosphate biosynthesis via DXP pathway; isopentenyl diphosphate from 1-deoxy-D-xylulose 5-phosphate: step 4/6.</text>
</comment>
<organism evidence="16 17">
    <name type="scientific">Mycetocola zhujimingii</name>
    <dbReference type="NCBI Taxonomy" id="2079792"/>
    <lineage>
        <taxon>Bacteria</taxon>
        <taxon>Bacillati</taxon>
        <taxon>Actinomycetota</taxon>
        <taxon>Actinomycetes</taxon>
        <taxon>Micrococcales</taxon>
        <taxon>Microbacteriaceae</taxon>
        <taxon>Mycetocola</taxon>
    </lineage>
</organism>
<dbReference type="PROSITE" id="PS01295">
    <property type="entry name" value="ISPD"/>
    <property type="match status" value="1"/>
</dbReference>
<dbReference type="Pfam" id="PF01128">
    <property type="entry name" value="IspD"/>
    <property type="match status" value="1"/>
</dbReference>
<comment type="cofactor">
    <cofactor evidence="3 14">
        <name>a divalent metal cation</name>
        <dbReference type="ChEBI" id="CHEBI:60240"/>
    </cofactor>
</comment>
<dbReference type="UniPathway" id="UPA00056">
    <property type="reaction ID" value="UER00093"/>
</dbReference>
<reference evidence="17" key="1">
    <citation type="submission" date="2018-04" db="EMBL/GenBank/DDBJ databases">
        <authorList>
            <person name="Liu S."/>
            <person name="Wang Z."/>
            <person name="Li J."/>
        </authorList>
    </citation>
    <scope>NUCLEOTIDE SEQUENCE [LARGE SCALE GENOMIC DNA]</scope>
    <source>
        <strain evidence="17">622</strain>
    </source>
</reference>
<dbReference type="AlphaFoldDB" id="A0A2U1TDI6"/>
<evidence type="ECO:0000259" key="15">
    <source>
        <dbReference type="Pfam" id="PF02542"/>
    </source>
</evidence>
<dbReference type="InterPro" id="IPR001228">
    <property type="entry name" value="IspD"/>
</dbReference>
<feature type="binding site" evidence="14">
    <location>
        <position position="256"/>
    </location>
    <ligand>
        <name>a divalent metal cation</name>
        <dbReference type="ChEBI" id="CHEBI:60240"/>
    </ligand>
</feature>
<dbReference type="Pfam" id="PF02542">
    <property type="entry name" value="YgbB"/>
    <property type="match status" value="1"/>
</dbReference>
<dbReference type="GO" id="GO:0046872">
    <property type="term" value="F:metal ion binding"/>
    <property type="evidence" value="ECO:0007669"/>
    <property type="project" value="UniProtKB-KW"/>
</dbReference>
<evidence type="ECO:0000256" key="12">
    <source>
        <dbReference type="ARBA" id="ARBA00023239"/>
    </source>
</evidence>
<dbReference type="FunFam" id="3.30.1330.50:FF:000003">
    <property type="entry name" value="2-C-methyl-D-erythritol 2,4-cyclodiphosphate synthase"/>
    <property type="match status" value="1"/>
</dbReference>
<dbReference type="SUPFAM" id="SSF53448">
    <property type="entry name" value="Nucleotide-diphospho-sugar transferases"/>
    <property type="match status" value="1"/>
</dbReference>
<evidence type="ECO:0000256" key="5">
    <source>
        <dbReference type="ARBA" id="ARBA00004787"/>
    </source>
</evidence>